<evidence type="ECO:0000256" key="6">
    <source>
        <dbReference type="ARBA" id="ARBA00023136"/>
    </source>
</evidence>
<feature type="signal peptide" evidence="9">
    <location>
        <begin position="1"/>
        <end position="26"/>
    </location>
</feature>
<protein>
    <submittedName>
        <fullName evidence="11">Outer membrane cobalamin translocator</fullName>
    </submittedName>
</protein>
<keyword evidence="2 8" id="KW-0813">Transport</keyword>
<dbReference type="Pfam" id="PF07715">
    <property type="entry name" value="Plug"/>
    <property type="match status" value="1"/>
</dbReference>
<reference evidence="11 12" key="1">
    <citation type="journal article" date="2014" name="Genome Announc.">
        <title>Draft Genome Sequence of Cytophaga fermentans JCM 21142T, a Facultative Anaerobe Isolated from Marine Mud.</title>
        <authorList>
            <person name="Starns D."/>
            <person name="Oshima K."/>
            <person name="Suda W."/>
            <person name="Iino T."/>
            <person name="Yuki M."/>
            <person name="Inoue J."/>
            <person name="Kitamura K."/>
            <person name="Iida T."/>
            <person name="Darby A."/>
            <person name="Hattori M."/>
            <person name="Ohkuma M."/>
        </authorList>
    </citation>
    <scope>NUCLEOTIDE SEQUENCE [LARGE SCALE GENOMIC DNA]</scope>
    <source>
        <strain evidence="11 12">JCM 21142</strain>
    </source>
</reference>
<dbReference type="Proteomes" id="UP000019402">
    <property type="component" value="Unassembled WGS sequence"/>
</dbReference>
<keyword evidence="3 8" id="KW-1134">Transmembrane beta strand</keyword>
<dbReference type="OrthoDB" id="9812892at2"/>
<comment type="subcellular location">
    <subcellularLocation>
        <location evidence="1 8">Cell outer membrane</location>
        <topology evidence="1 8">Multi-pass membrane protein</topology>
    </subcellularLocation>
</comment>
<evidence type="ECO:0000256" key="1">
    <source>
        <dbReference type="ARBA" id="ARBA00004571"/>
    </source>
</evidence>
<evidence type="ECO:0000256" key="7">
    <source>
        <dbReference type="ARBA" id="ARBA00023237"/>
    </source>
</evidence>
<comment type="similarity">
    <text evidence="8">Belongs to the TonB-dependent receptor family.</text>
</comment>
<dbReference type="InterPro" id="IPR039426">
    <property type="entry name" value="TonB-dep_rcpt-like"/>
</dbReference>
<dbReference type="GO" id="GO:0015344">
    <property type="term" value="F:siderophore uptake transmembrane transporter activity"/>
    <property type="evidence" value="ECO:0007669"/>
    <property type="project" value="TreeGrafter"/>
</dbReference>
<keyword evidence="4 8" id="KW-0812">Transmembrane</keyword>
<dbReference type="InterPro" id="IPR012910">
    <property type="entry name" value="Plug_dom"/>
</dbReference>
<evidence type="ECO:0000256" key="3">
    <source>
        <dbReference type="ARBA" id="ARBA00022452"/>
    </source>
</evidence>
<dbReference type="Pfam" id="PF13715">
    <property type="entry name" value="CarbopepD_reg_2"/>
    <property type="match status" value="1"/>
</dbReference>
<comment type="caution">
    <text evidence="11">The sequence shown here is derived from an EMBL/GenBank/DDBJ whole genome shotgun (WGS) entry which is preliminary data.</text>
</comment>
<keyword evidence="5 9" id="KW-0732">Signal</keyword>
<organism evidence="11 12">
    <name type="scientific">Saccharicrinis fermentans DSM 9555 = JCM 21142</name>
    <dbReference type="NCBI Taxonomy" id="869213"/>
    <lineage>
        <taxon>Bacteria</taxon>
        <taxon>Pseudomonadati</taxon>
        <taxon>Bacteroidota</taxon>
        <taxon>Bacteroidia</taxon>
        <taxon>Marinilabiliales</taxon>
        <taxon>Marinilabiliaceae</taxon>
        <taxon>Saccharicrinis</taxon>
    </lineage>
</organism>
<dbReference type="Gene3D" id="2.170.130.10">
    <property type="entry name" value="TonB-dependent receptor, plug domain"/>
    <property type="match status" value="1"/>
</dbReference>
<dbReference type="RefSeq" id="WP_027472995.1">
    <property type="nucleotide sequence ID" value="NZ_BAMD01000003.1"/>
</dbReference>
<evidence type="ECO:0000256" key="8">
    <source>
        <dbReference type="PROSITE-ProRule" id="PRU01360"/>
    </source>
</evidence>
<dbReference type="SUPFAM" id="SSF49464">
    <property type="entry name" value="Carboxypeptidase regulatory domain-like"/>
    <property type="match status" value="1"/>
</dbReference>
<evidence type="ECO:0000313" key="12">
    <source>
        <dbReference type="Proteomes" id="UP000019402"/>
    </source>
</evidence>
<dbReference type="PANTHER" id="PTHR30069:SF29">
    <property type="entry name" value="HEMOGLOBIN AND HEMOGLOBIN-HAPTOGLOBIN-BINDING PROTEIN 1-RELATED"/>
    <property type="match status" value="1"/>
</dbReference>
<dbReference type="EMBL" id="BAMD01000003">
    <property type="protein sequence ID" value="GAF01774.1"/>
    <property type="molecule type" value="Genomic_DNA"/>
</dbReference>
<dbReference type="InterPro" id="IPR037066">
    <property type="entry name" value="Plug_dom_sf"/>
</dbReference>
<sequence>MTIKIRPLSKGLLYLFTALTVSIVSAQNHDISEITGRITDSKGKIIPLVNISLKGTPYGTVSDENGHFKLQVNKPGRYQLVMSCLGYQTKYLEADLNKAKRLTFNEFLFESNTTIDEIMITGKSEATILREKSYAIEVIESKQFKNLSTNGNDILGKLSGVNIRQSGGLGSNYTLSLNGLSNNQIRIFIDGIPMDYFGSSLSLNNFSANLIERIEVYKGVVPIHLSADALGGAINVVTLKKKESFLDASYSLGSFGTHVASVNSQYRDTSSGYTLQLMSFYNKADNNYKVPIYLVDFTTGKESEQATWVERFHDAYESKMFWLQTGFTQTRWADNLMFGLMYSDNYNEIQQPTHAVGQAKIPYGEVSTAEDKWIVNAQYENNNIWKHKLGLRSYFVGVFSDNINSDTSSYRYDWFANKTFFHENVGEIENRKTLLTLDVTNILGNTYLEYQLNEKHGLAANISLNYLNLKGSDQLKNQNNTQFKDPNTVIKNATGLSYTNRFFNDLLRSSLFIKWYNYKLESIETDYQGNESIPVNIDKDFVGYGFSGTLHRGKFQFKSSYEYATRFPELFELFGDGLNNVANPSLQPERSHNYNVGIIFSQKHPNGHSILSFNAFIRDASDFIRQEVTGIKARHINDASTLSKGIDISGVYHYKKALKITLNGTYVDIRNNSGNNKTNFHNARKPNEPYLFGNLQFTYQFEEVFSKADRFSMTASQYYVHSFPYRWEYLASKDKEEVPTQYSTDLDFVYSLKNGRYNISAGIINLLDQDRYDNFEQRRPGRTLSFKMRYFIHSFK</sequence>
<accession>W7YGN5</accession>
<dbReference type="Gene3D" id="2.40.170.20">
    <property type="entry name" value="TonB-dependent receptor, beta-barrel domain"/>
    <property type="match status" value="1"/>
</dbReference>
<dbReference type="AlphaFoldDB" id="W7YGN5"/>
<evidence type="ECO:0000256" key="5">
    <source>
        <dbReference type="ARBA" id="ARBA00022729"/>
    </source>
</evidence>
<evidence type="ECO:0000313" key="11">
    <source>
        <dbReference type="EMBL" id="GAF01774.1"/>
    </source>
</evidence>
<dbReference type="GO" id="GO:0009279">
    <property type="term" value="C:cell outer membrane"/>
    <property type="evidence" value="ECO:0007669"/>
    <property type="project" value="UniProtKB-SubCell"/>
</dbReference>
<evidence type="ECO:0000256" key="9">
    <source>
        <dbReference type="SAM" id="SignalP"/>
    </source>
</evidence>
<dbReference type="Gene3D" id="2.60.40.1120">
    <property type="entry name" value="Carboxypeptidase-like, regulatory domain"/>
    <property type="match status" value="1"/>
</dbReference>
<name>W7YGN5_9BACT</name>
<feature type="domain" description="TonB-dependent receptor plug" evidence="10">
    <location>
        <begin position="130"/>
        <end position="233"/>
    </location>
</feature>
<evidence type="ECO:0000256" key="4">
    <source>
        <dbReference type="ARBA" id="ARBA00022692"/>
    </source>
</evidence>
<gene>
    <name evidence="11" type="ORF">JCM21142_390</name>
</gene>
<dbReference type="SUPFAM" id="SSF56935">
    <property type="entry name" value="Porins"/>
    <property type="match status" value="1"/>
</dbReference>
<evidence type="ECO:0000259" key="10">
    <source>
        <dbReference type="Pfam" id="PF07715"/>
    </source>
</evidence>
<keyword evidence="12" id="KW-1185">Reference proteome</keyword>
<dbReference type="PANTHER" id="PTHR30069">
    <property type="entry name" value="TONB-DEPENDENT OUTER MEMBRANE RECEPTOR"/>
    <property type="match status" value="1"/>
</dbReference>
<dbReference type="InterPro" id="IPR036942">
    <property type="entry name" value="Beta-barrel_TonB_sf"/>
</dbReference>
<dbReference type="GO" id="GO:0044718">
    <property type="term" value="P:siderophore transmembrane transport"/>
    <property type="evidence" value="ECO:0007669"/>
    <property type="project" value="TreeGrafter"/>
</dbReference>
<keyword evidence="6 8" id="KW-0472">Membrane</keyword>
<dbReference type="InterPro" id="IPR008969">
    <property type="entry name" value="CarboxyPept-like_regulatory"/>
</dbReference>
<keyword evidence="7 8" id="KW-0998">Cell outer membrane</keyword>
<dbReference type="PROSITE" id="PS52016">
    <property type="entry name" value="TONB_DEPENDENT_REC_3"/>
    <property type="match status" value="1"/>
</dbReference>
<proteinExistence type="inferred from homology"/>
<feature type="chain" id="PRO_5004906667" evidence="9">
    <location>
        <begin position="27"/>
        <end position="796"/>
    </location>
</feature>
<evidence type="ECO:0000256" key="2">
    <source>
        <dbReference type="ARBA" id="ARBA00022448"/>
    </source>
</evidence>
<dbReference type="eggNOG" id="COG4206">
    <property type="taxonomic scope" value="Bacteria"/>
</dbReference>
<dbReference type="STRING" id="869213.GCA_000517085_03612"/>